<protein>
    <recommendedName>
        <fullName evidence="3">C2H2-type domain-containing protein</fullName>
    </recommendedName>
</protein>
<keyword evidence="2" id="KW-1185">Reference proteome</keyword>
<organism evidence="1 2">
    <name type="scientific">Caerostris extrusa</name>
    <name type="common">Bark spider</name>
    <name type="synonym">Caerostris bankana</name>
    <dbReference type="NCBI Taxonomy" id="172846"/>
    <lineage>
        <taxon>Eukaryota</taxon>
        <taxon>Metazoa</taxon>
        <taxon>Ecdysozoa</taxon>
        <taxon>Arthropoda</taxon>
        <taxon>Chelicerata</taxon>
        <taxon>Arachnida</taxon>
        <taxon>Araneae</taxon>
        <taxon>Araneomorphae</taxon>
        <taxon>Entelegynae</taxon>
        <taxon>Araneoidea</taxon>
        <taxon>Araneidae</taxon>
        <taxon>Caerostris</taxon>
    </lineage>
</organism>
<name>A0AAV4Y324_CAEEX</name>
<accession>A0AAV4Y324</accession>
<evidence type="ECO:0000313" key="2">
    <source>
        <dbReference type="Proteomes" id="UP001054945"/>
    </source>
</evidence>
<dbReference type="AlphaFoldDB" id="A0AAV4Y324"/>
<dbReference type="Proteomes" id="UP001054945">
    <property type="component" value="Unassembled WGS sequence"/>
</dbReference>
<evidence type="ECO:0000313" key="1">
    <source>
        <dbReference type="EMBL" id="GIZ00929.1"/>
    </source>
</evidence>
<sequence>MAKTDEGGFYEVWIFRILRCSVSGQGQNNLEKCGCIVPNEPKINDYNMTRLFKCKHCEHVSVTKKGLRFHLLMVHKRGRLFHRTLDAYGRPLNFFGDLPVEMGKEEPPKQLQTEDIEEGDEEFKRGMSIAIRESIVEAAAKGYFDSDED</sequence>
<evidence type="ECO:0008006" key="3">
    <source>
        <dbReference type="Google" id="ProtNLM"/>
    </source>
</evidence>
<proteinExistence type="predicted"/>
<gene>
    <name evidence="1" type="ORF">CEXT_623751</name>
</gene>
<reference evidence="1 2" key="1">
    <citation type="submission" date="2021-06" db="EMBL/GenBank/DDBJ databases">
        <title>Caerostris extrusa draft genome.</title>
        <authorList>
            <person name="Kono N."/>
            <person name="Arakawa K."/>
        </authorList>
    </citation>
    <scope>NUCLEOTIDE SEQUENCE [LARGE SCALE GENOMIC DNA]</scope>
</reference>
<dbReference type="EMBL" id="BPLR01001224">
    <property type="protein sequence ID" value="GIZ00929.1"/>
    <property type="molecule type" value="Genomic_DNA"/>
</dbReference>
<comment type="caution">
    <text evidence="1">The sequence shown here is derived from an EMBL/GenBank/DDBJ whole genome shotgun (WGS) entry which is preliminary data.</text>
</comment>